<protein>
    <recommendedName>
        <fullName evidence="4">S9 family peptidase</fullName>
    </recommendedName>
</protein>
<sequence length="135" mass="14395">MLWLRRLGILSLLFACAVLAVPSAAQTSPRPNLAAQVYDYNEPASLPTSYAAIFAPANSEPLLRLPIEGNSFVRFSPDGRWLAAVFGADSTGSARLTYGPIGGSTFEINSEPSFGIIGPIFSPDSAYLSYTLTSF</sequence>
<dbReference type="SUPFAM" id="SSF82171">
    <property type="entry name" value="DPP6 N-terminal domain-like"/>
    <property type="match status" value="1"/>
</dbReference>
<dbReference type="EMBL" id="PGTM01000116">
    <property type="protein sequence ID" value="PJF35731.1"/>
    <property type="molecule type" value="Genomic_DNA"/>
</dbReference>
<dbReference type="Proteomes" id="UP000229681">
    <property type="component" value="Unassembled WGS sequence"/>
</dbReference>
<evidence type="ECO:0000256" key="1">
    <source>
        <dbReference type="SAM" id="SignalP"/>
    </source>
</evidence>
<feature type="chain" id="PRO_5030053695" description="S9 family peptidase" evidence="1">
    <location>
        <begin position="21"/>
        <end position="135"/>
    </location>
</feature>
<evidence type="ECO:0000313" key="2">
    <source>
        <dbReference type="EMBL" id="PJF35731.1"/>
    </source>
</evidence>
<reference evidence="2 3" key="1">
    <citation type="submission" date="2017-11" db="EMBL/GenBank/DDBJ databases">
        <title>Evolution of Phototrophy in the Chloroflexi Phylum Driven by Horizontal Gene Transfer.</title>
        <authorList>
            <person name="Ward L.M."/>
            <person name="Hemp J."/>
            <person name="Shih P.M."/>
            <person name="Mcglynn S.E."/>
            <person name="Fischer W."/>
        </authorList>
    </citation>
    <scope>NUCLEOTIDE SEQUENCE [LARGE SCALE GENOMIC DNA]</scope>
    <source>
        <strain evidence="2">JP3_13</strain>
    </source>
</reference>
<name>A0A2M8PDU1_9CHLR</name>
<organism evidence="2 3">
    <name type="scientific">Candidatus Thermofonsia Clade 1 bacterium</name>
    <dbReference type="NCBI Taxonomy" id="2364210"/>
    <lineage>
        <taxon>Bacteria</taxon>
        <taxon>Bacillati</taxon>
        <taxon>Chloroflexota</taxon>
        <taxon>Candidatus Thermofontia</taxon>
        <taxon>Candidatus Thermofonsia Clade 1</taxon>
    </lineage>
</organism>
<feature type="signal peptide" evidence="1">
    <location>
        <begin position="1"/>
        <end position="20"/>
    </location>
</feature>
<gene>
    <name evidence="2" type="ORF">CUN49_09035</name>
</gene>
<dbReference type="AlphaFoldDB" id="A0A2M8PDU1"/>
<accession>A0A2M8PDU1</accession>
<comment type="caution">
    <text evidence="2">The sequence shown here is derived from an EMBL/GenBank/DDBJ whole genome shotgun (WGS) entry which is preliminary data.</text>
</comment>
<proteinExistence type="predicted"/>
<evidence type="ECO:0000313" key="3">
    <source>
        <dbReference type="Proteomes" id="UP000229681"/>
    </source>
</evidence>
<keyword evidence="1" id="KW-0732">Signal</keyword>
<feature type="non-terminal residue" evidence="2">
    <location>
        <position position="135"/>
    </location>
</feature>
<evidence type="ECO:0008006" key="4">
    <source>
        <dbReference type="Google" id="ProtNLM"/>
    </source>
</evidence>